<accession>A0A969PRJ3</accession>
<dbReference type="Pfam" id="PF08830">
    <property type="entry name" value="DUF1806"/>
    <property type="match status" value="1"/>
</dbReference>
<keyword evidence="2" id="KW-1185">Reference proteome</keyword>
<organism evidence="1 2">
    <name type="scientific">Alkalicoccus luteus</name>
    <dbReference type="NCBI Taxonomy" id="1237094"/>
    <lineage>
        <taxon>Bacteria</taxon>
        <taxon>Bacillati</taxon>
        <taxon>Bacillota</taxon>
        <taxon>Bacilli</taxon>
        <taxon>Bacillales</taxon>
        <taxon>Bacillaceae</taxon>
        <taxon>Alkalicoccus</taxon>
    </lineage>
</organism>
<dbReference type="InterPro" id="IPR036492">
    <property type="entry name" value="YojF_sf"/>
</dbReference>
<comment type="caution">
    <text evidence="1">The sequence shown here is derived from an EMBL/GenBank/DDBJ whole genome shotgun (WGS) entry which is preliminary data.</text>
</comment>
<reference evidence="1 2" key="1">
    <citation type="submission" date="2020-03" db="EMBL/GenBank/DDBJ databases">
        <title>Assessment of the enzymatic potential of alkaline-tolerant lipase obtained from Bacillus luteus H11 (technogenic soil) for the bioremediation of saline soils contaminated with petroleum substances.</title>
        <authorList>
            <person name="Kalwasinska A."/>
        </authorList>
    </citation>
    <scope>NUCLEOTIDE SEQUENCE [LARGE SCALE GENOMIC DNA]</scope>
    <source>
        <strain evidence="1 2">H11</strain>
    </source>
</reference>
<dbReference type="Gene3D" id="2.70.180.10">
    <property type="entry name" value="Hypothetical protein YojF"/>
    <property type="match status" value="1"/>
</dbReference>
<dbReference type="EMBL" id="JAATHJ010000018">
    <property type="protein sequence ID" value="NJP38235.1"/>
    <property type="molecule type" value="Genomic_DNA"/>
</dbReference>
<evidence type="ECO:0000313" key="2">
    <source>
        <dbReference type="Proteomes" id="UP000752012"/>
    </source>
</evidence>
<dbReference type="AlphaFoldDB" id="A0A969PRJ3"/>
<protein>
    <submittedName>
        <fullName evidence="1">YojF family protein</fullName>
    </submittedName>
</protein>
<dbReference type="Proteomes" id="UP000752012">
    <property type="component" value="Unassembled WGS sequence"/>
</dbReference>
<dbReference type="SUPFAM" id="SSF89442">
    <property type="entry name" value="Hypothetical protein YojF"/>
    <property type="match status" value="1"/>
</dbReference>
<gene>
    <name evidence="1" type="ORF">HCN83_11630</name>
</gene>
<proteinExistence type="predicted"/>
<dbReference type="InterPro" id="IPR014934">
    <property type="entry name" value="DUF1806"/>
</dbReference>
<name>A0A969PRJ3_9BACI</name>
<evidence type="ECO:0000313" key="1">
    <source>
        <dbReference type="EMBL" id="NJP38235.1"/>
    </source>
</evidence>
<sequence length="138" mass="15423">MARQACRKSPERLSARRKEQQALKAINPAHVQAELDQLRGEPVYVHLETTNGAYASHREKGTLSAGAFIRNVQLTFEIGKIAGNGPYRIGLETDIGWLYAEGLTDWEKDEENRLLFAGHDHEGRLAAALELSRSPFPK</sequence>